<feature type="binding site" evidence="4">
    <location>
        <position position="73"/>
    </location>
    <ligand>
        <name>Zn(2+)</name>
        <dbReference type="ChEBI" id="CHEBI:29105"/>
    </ligand>
</feature>
<dbReference type="Pfam" id="PF01155">
    <property type="entry name" value="HypA"/>
    <property type="match status" value="1"/>
</dbReference>
<sequence length="113" mass="12225">MHELSLAQSLIELMEDEARRGGFTRVRKAWLEIGALAGVEETALRFGFEAAALATCAEGAELEILTPPGEAWCFDCGRTVVLQALPDGCPHCAGHRLQVTGGTQFKLKELEVI</sequence>
<dbReference type="NCBIfam" id="TIGR00100">
    <property type="entry name" value="hypA"/>
    <property type="match status" value="1"/>
</dbReference>
<dbReference type="Proteomes" id="UP000192923">
    <property type="component" value="Unassembled WGS sequence"/>
</dbReference>
<dbReference type="PIRSF" id="PIRSF004761">
    <property type="entry name" value="Hydrgn_mat_HypA"/>
    <property type="match status" value="1"/>
</dbReference>
<evidence type="ECO:0000256" key="2">
    <source>
        <dbReference type="ARBA" id="ARBA00022723"/>
    </source>
</evidence>
<keyword evidence="3 4" id="KW-0862">Zinc</keyword>
<evidence type="ECO:0000256" key="4">
    <source>
        <dbReference type="HAMAP-Rule" id="MF_00213"/>
    </source>
</evidence>
<dbReference type="RefSeq" id="WP_085210021.1">
    <property type="nucleotide sequence ID" value="NZ_FXAM01000001.1"/>
</dbReference>
<evidence type="ECO:0000256" key="3">
    <source>
        <dbReference type="ARBA" id="ARBA00022833"/>
    </source>
</evidence>
<dbReference type="STRING" id="1760988.SAMN02949497_0720"/>
<dbReference type="HAMAP" id="MF_00213">
    <property type="entry name" value="HypA_HybF"/>
    <property type="match status" value="1"/>
</dbReference>
<comment type="similarity">
    <text evidence="4">Belongs to the HypA/HybF family.</text>
</comment>
<protein>
    <recommendedName>
        <fullName evidence="4">Hydrogenase maturation factor HypA</fullName>
    </recommendedName>
</protein>
<comment type="function">
    <text evidence="4">Involved in the maturation of [NiFe] hydrogenases. Required for nickel insertion into the metal center of the hydrogenase.</text>
</comment>
<dbReference type="OrthoDB" id="288014at2"/>
<feature type="binding site" evidence="4">
    <location>
        <position position="89"/>
    </location>
    <ligand>
        <name>Zn(2+)</name>
        <dbReference type="ChEBI" id="CHEBI:29105"/>
    </ligand>
</feature>
<keyword evidence="1 4" id="KW-0533">Nickel</keyword>
<feature type="binding site" evidence="4">
    <location>
        <position position="92"/>
    </location>
    <ligand>
        <name>Zn(2+)</name>
        <dbReference type="ChEBI" id="CHEBI:29105"/>
    </ligand>
</feature>
<dbReference type="InterPro" id="IPR000688">
    <property type="entry name" value="HypA/HybF"/>
</dbReference>
<dbReference type="GO" id="GO:0008270">
    <property type="term" value="F:zinc ion binding"/>
    <property type="evidence" value="ECO:0007669"/>
    <property type="project" value="UniProtKB-UniRule"/>
</dbReference>
<accession>A0A1Y6CS34</accession>
<reference evidence="5 6" key="1">
    <citation type="submission" date="2016-12" db="EMBL/GenBank/DDBJ databases">
        <authorList>
            <person name="Song W.-J."/>
            <person name="Kurnit D.M."/>
        </authorList>
    </citation>
    <scope>NUCLEOTIDE SEQUENCE [LARGE SCALE GENOMIC DNA]</scope>
    <source>
        <strain evidence="5 6">175</strain>
    </source>
</reference>
<dbReference type="PANTHER" id="PTHR34535:SF3">
    <property type="entry name" value="HYDROGENASE MATURATION FACTOR HYPA"/>
    <property type="match status" value="1"/>
</dbReference>
<dbReference type="PANTHER" id="PTHR34535">
    <property type="entry name" value="HYDROGENASE MATURATION FACTOR HYPA"/>
    <property type="match status" value="1"/>
</dbReference>
<gene>
    <name evidence="4" type="primary">hypA</name>
    <name evidence="5" type="ORF">SAMN02949497_0720</name>
</gene>
<evidence type="ECO:0000313" key="5">
    <source>
        <dbReference type="EMBL" id="SMF93439.1"/>
    </source>
</evidence>
<evidence type="ECO:0000256" key="1">
    <source>
        <dbReference type="ARBA" id="ARBA00022596"/>
    </source>
</evidence>
<keyword evidence="6" id="KW-1185">Reference proteome</keyword>
<dbReference type="Gene3D" id="3.30.2320.80">
    <property type="match status" value="1"/>
</dbReference>
<name>A0A1Y6CS34_9GAMM</name>
<evidence type="ECO:0000313" key="6">
    <source>
        <dbReference type="Proteomes" id="UP000192923"/>
    </source>
</evidence>
<feature type="binding site" evidence="4">
    <location>
        <position position="76"/>
    </location>
    <ligand>
        <name>Zn(2+)</name>
        <dbReference type="ChEBI" id="CHEBI:29105"/>
    </ligand>
</feature>
<dbReference type="AlphaFoldDB" id="A0A1Y6CS34"/>
<dbReference type="GO" id="GO:0016151">
    <property type="term" value="F:nickel cation binding"/>
    <property type="evidence" value="ECO:0007669"/>
    <property type="project" value="UniProtKB-UniRule"/>
</dbReference>
<organism evidence="5 6">
    <name type="scientific">Methylomagnum ishizawai</name>
    <dbReference type="NCBI Taxonomy" id="1760988"/>
    <lineage>
        <taxon>Bacteria</taxon>
        <taxon>Pseudomonadati</taxon>
        <taxon>Pseudomonadota</taxon>
        <taxon>Gammaproteobacteria</taxon>
        <taxon>Methylococcales</taxon>
        <taxon>Methylococcaceae</taxon>
        <taxon>Methylomagnum</taxon>
    </lineage>
</organism>
<dbReference type="NCBIfam" id="NF009046">
    <property type="entry name" value="PRK12380.1"/>
    <property type="match status" value="1"/>
</dbReference>
<dbReference type="EMBL" id="FXAM01000001">
    <property type="protein sequence ID" value="SMF93439.1"/>
    <property type="molecule type" value="Genomic_DNA"/>
</dbReference>
<keyword evidence="2 4" id="KW-0479">Metal-binding</keyword>
<dbReference type="GO" id="GO:0051604">
    <property type="term" value="P:protein maturation"/>
    <property type="evidence" value="ECO:0007669"/>
    <property type="project" value="InterPro"/>
</dbReference>
<feature type="binding site" evidence="4">
    <location>
        <position position="2"/>
    </location>
    <ligand>
        <name>Ni(2+)</name>
        <dbReference type="ChEBI" id="CHEBI:49786"/>
    </ligand>
</feature>
<proteinExistence type="inferred from homology"/>